<evidence type="ECO:0000256" key="1">
    <source>
        <dbReference type="SAM" id="MobiDB-lite"/>
    </source>
</evidence>
<evidence type="ECO:0000313" key="3">
    <source>
        <dbReference type="Proteomes" id="UP000283841"/>
    </source>
</evidence>
<accession>A0A443I4Y4</accession>
<protein>
    <recommendedName>
        <fullName evidence="4">BTB domain-containing protein</fullName>
    </recommendedName>
</protein>
<dbReference type="AlphaFoldDB" id="A0A443I4Y4"/>
<keyword evidence="3" id="KW-1185">Reference proteome</keyword>
<organism evidence="2 3">
    <name type="scientific">Byssochlamys spectabilis</name>
    <name type="common">Paecilomyces variotii</name>
    <dbReference type="NCBI Taxonomy" id="264951"/>
    <lineage>
        <taxon>Eukaryota</taxon>
        <taxon>Fungi</taxon>
        <taxon>Dikarya</taxon>
        <taxon>Ascomycota</taxon>
        <taxon>Pezizomycotina</taxon>
        <taxon>Eurotiomycetes</taxon>
        <taxon>Eurotiomycetidae</taxon>
        <taxon>Eurotiales</taxon>
        <taxon>Thermoascaceae</taxon>
        <taxon>Paecilomyces</taxon>
    </lineage>
</organism>
<dbReference type="SUPFAM" id="SSF54695">
    <property type="entry name" value="POZ domain"/>
    <property type="match status" value="1"/>
</dbReference>
<dbReference type="Proteomes" id="UP000283841">
    <property type="component" value="Unassembled WGS sequence"/>
</dbReference>
<name>A0A443I4Y4_BYSSP</name>
<feature type="region of interest" description="Disordered" evidence="1">
    <location>
        <begin position="86"/>
        <end position="114"/>
    </location>
</feature>
<dbReference type="VEuPathDB" id="FungiDB:C8Q69DRAFT_523778"/>
<evidence type="ECO:0008006" key="4">
    <source>
        <dbReference type="Google" id="ProtNLM"/>
    </source>
</evidence>
<comment type="caution">
    <text evidence="2">The sequence shown here is derived from an EMBL/GenBank/DDBJ whole genome shotgun (WGS) entry which is preliminary data.</text>
</comment>
<sequence>MARGTIFSSARSTAPASIYGWSPRIDEEYMDDSWNPASQRTTKHEAADWAGDPWECSADTASTAMQTPSWDSAPKEEKVEAMSVSGACGSETPEPETSCTAPDRNPEVDEEDWDMSDTQNFWAKFKDLWGDEKTSDVRLYSVDGYPPVDAHWLFINMRTSAIADLWGGKDVNGKDWVQTDIDGRTLRRVIQYIYTGDYDTHVDYDLEHKDAEDEYGFSNSRCPEDIFGAHAHVYRAAQLYQIRGLTKICADKFENVCGNKWNSKSFSNAVDIIYFDTTFGVPPKSLKDKMKQLALQAAVDHAEELRHCPDFRGLLNNPTNYFASDLVLDMFRTKSESEWTSQGGWC</sequence>
<dbReference type="GeneID" id="39602849"/>
<proteinExistence type="predicted"/>
<evidence type="ECO:0000313" key="2">
    <source>
        <dbReference type="EMBL" id="RWQ99091.1"/>
    </source>
</evidence>
<dbReference type="RefSeq" id="XP_028488736.1">
    <property type="nucleotide sequence ID" value="XM_028633572.1"/>
</dbReference>
<reference evidence="2 3" key="1">
    <citation type="journal article" date="2018" name="Front. Microbiol.">
        <title>Genomic and genetic insights into a cosmopolitan fungus, Paecilomyces variotii (Eurotiales).</title>
        <authorList>
            <person name="Urquhart A.S."/>
            <person name="Mondo S.J."/>
            <person name="Makela M.R."/>
            <person name="Hane J.K."/>
            <person name="Wiebenga A."/>
            <person name="He G."/>
            <person name="Mihaltcheva S."/>
            <person name="Pangilinan J."/>
            <person name="Lipzen A."/>
            <person name="Barry K."/>
            <person name="de Vries R.P."/>
            <person name="Grigoriev I.V."/>
            <person name="Idnurm A."/>
        </authorList>
    </citation>
    <scope>NUCLEOTIDE SEQUENCE [LARGE SCALE GENOMIC DNA]</scope>
    <source>
        <strain evidence="2 3">CBS 101075</strain>
    </source>
</reference>
<dbReference type="InterPro" id="IPR011333">
    <property type="entry name" value="SKP1/BTB/POZ_sf"/>
</dbReference>
<dbReference type="STRING" id="264951.A0A443I4Y4"/>
<dbReference type="Gene3D" id="3.30.710.10">
    <property type="entry name" value="Potassium Channel Kv1.1, Chain A"/>
    <property type="match status" value="1"/>
</dbReference>
<gene>
    <name evidence="2" type="ORF">C8Q69DRAFT_523778</name>
</gene>
<dbReference type="EMBL" id="RCNU01000001">
    <property type="protein sequence ID" value="RWQ99091.1"/>
    <property type="molecule type" value="Genomic_DNA"/>
</dbReference>